<evidence type="ECO:0000313" key="10">
    <source>
        <dbReference type="Proteomes" id="UP000031258"/>
    </source>
</evidence>
<evidence type="ECO:0000259" key="8">
    <source>
        <dbReference type="Pfam" id="PF01765"/>
    </source>
</evidence>
<keyword evidence="10" id="KW-1185">Reference proteome</keyword>
<dbReference type="GO" id="GO:0005829">
    <property type="term" value="C:cytosol"/>
    <property type="evidence" value="ECO:0007669"/>
    <property type="project" value="GOC"/>
</dbReference>
<sequence>MGENEMNTPAEIISDVKKRMDGGLNSLKHSLNSLRTGRASISLLDPIKAEVYGSLMPLNQLGTVSAPEPRLIVVQVWDKESAKAVEKAIANAGLGLNPIAEGNVIRVPIPDLSEERRKEFVKKANEYCEQAKIALRNVRRDGIEVIKKLEKDKQISEDDMKHYSDEIQKITDDHVKKADEATQAKAKEIMSV</sequence>
<keyword evidence="7" id="KW-0175">Coiled coil</keyword>
<dbReference type="PATRIC" id="fig|86105.3.peg.870"/>
<dbReference type="PANTHER" id="PTHR20982">
    <property type="entry name" value="RIBOSOME RECYCLING FACTOR"/>
    <property type="match status" value="1"/>
</dbReference>
<dbReference type="Pfam" id="PF01765">
    <property type="entry name" value="RRF"/>
    <property type="match status" value="1"/>
</dbReference>
<comment type="similarity">
    <text evidence="2 6">Belongs to the RRF family.</text>
</comment>
<dbReference type="InterPro" id="IPR002661">
    <property type="entry name" value="Ribosome_recyc_fac"/>
</dbReference>
<keyword evidence="3 6" id="KW-0963">Cytoplasm</keyword>
<dbReference type="EMBL" id="JSWE01000096">
    <property type="protein sequence ID" value="KIE05296.1"/>
    <property type="molecule type" value="Genomic_DNA"/>
</dbReference>
<dbReference type="Gene3D" id="3.30.1360.40">
    <property type="match status" value="1"/>
</dbReference>
<dbReference type="InterPro" id="IPR036191">
    <property type="entry name" value="RRF_sf"/>
</dbReference>
<dbReference type="NCBIfam" id="TIGR00496">
    <property type="entry name" value="frr"/>
    <property type="match status" value="1"/>
</dbReference>
<proteinExistence type="inferred from homology"/>
<dbReference type="Proteomes" id="UP000031258">
    <property type="component" value="Unassembled WGS sequence"/>
</dbReference>
<comment type="caution">
    <text evidence="9">The sequence shown here is derived from an EMBL/GenBank/DDBJ whole genome shotgun (WGS) entry which is preliminary data.</text>
</comment>
<dbReference type="SUPFAM" id="SSF55194">
    <property type="entry name" value="Ribosome recycling factor, RRF"/>
    <property type="match status" value="1"/>
</dbReference>
<dbReference type="HAMAP" id="MF_00040">
    <property type="entry name" value="RRF"/>
    <property type="match status" value="1"/>
</dbReference>
<evidence type="ECO:0000256" key="1">
    <source>
        <dbReference type="ARBA" id="ARBA00004496"/>
    </source>
</evidence>
<dbReference type="PANTHER" id="PTHR20982:SF3">
    <property type="entry name" value="MITOCHONDRIAL RIBOSOME RECYCLING FACTOR PSEUDO 1"/>
    <property type="match status" value="1"/>
</dbReference>
<evidence type="ECO:0000313" key="9">
    <source>
        <dbReference type="EMBL" id="KIE05296.1"/>
    </source>
</evidence>
<evidence type="ECO:0000256" key="7">
    <source>
        <dbReference type="SAM" id="Coils"/>
    </source>
</evidence>
<reference evidence="9 10" key="1">
    <citation type="submission" date="2014-11" db="EMBL/GenBank/DDBJ databases">
        <title>A Rickettsiales Symbiont of Amoebae With Ancient Features.</title>
        <authorList>
            <person name="Schulz F."/>
            <person name="Martijn J."/>
            <person name="Wascher F."/>
            <person name="Kostanjsek R."/>
            <person name="Ettema T.J."/>
            <person name="Horn M."/>
        </authorList>
    </citation>
    <scope>NUCLEOTIDE SEQUENCE [LARGE SCALE GENOMIC DNA]</scope>
    <source>
        <strain evidence="9 10">UWC36</strain>
    </source>
</reference>
<evidence type="ECO:0000256" key="3">
    <source>
        <dbReference type="ARBA" id="ARBA00022490"/>
    </source>
</evidence>
<dbReference type="FunFam" id="1.10.132.20:FF:000001">
    <property type="entry name" value="Ribosome-recycling factor"/>
    <property type="match status" value="1"/>
</dbReference>
<feature type="coiled-coil region" evidence="7">
    <location>
        <begin position="121"/>
        <end position="166"/>
    </location>
</feature>
<dbReference type="AlphaFoldDB" id="A0A0C1MZ57"/>
<dbReference type="FunFam" id="3.30.1360.40:FF:000001">
    <property type="entry name" value="Ribosome-recycling factor"/>
    <property type="match status" value="1"/>
</dbReference>
<keyword evidence="4 6" id="KW-0648">Protein biosynthesis</keyword>
<comment type="function">
    <text evidence="5 6">Responsible for the release of ribosomes from messenger RNA at the termination of protein biosynthesis. May increase the efficiency of translation by recycling ribosomes from one round of translation to another.</text>
</comment>
<organism evidence="9 10">
    <name type="scientific">Candidatus Jidaibacter acanthamoebae</name>
    <dbReference type="NCBI Taxonomy" id="86105"/>
    <lineage>
        <taxon>Bacteria</taxon>
        <taxon>Pseudomonadati</taxon>
        <taxon>Pseudomonadota</taxon>
        <taxon>Alphaproteobacteria</taxon>
        <taxon>Rickettsiales</taxon>
        <taxon>Candidatus Midichloriaceae</taxon>
        <taxon>Candidatus Jidaibacter</taxon>
    </lineage>
</organism>
<protein>
    <recommendedName>
        <fullName evidence="6">Ribosome-recycling factor</fullName>
        <shortName evidence="6">RRF</shortName>
    </recommendedName>
    <alternativeName>
        <fullName evidence="6">Ribosome-releasing factor</fullName>
    </alternativeName>
</protein>
<dbReference type="Gene3D" id="1.10.132.20">
    <property type="entry name" value="Ribosome-recycling factor"/>
    <property type="match status" value="1"/>
</dbReference>
<dbReference type="GO" id="GO:0002184">
    <property type="term" value="P:cytoplasmic translational termination"/>
    <property type="evidence" value="ECO:0007669"/>
    <property type="project" value="TreeGrafter"/>
</dbReference>
<gene>
    <name evidence="9" type="primary">frr_2</name>
    <name evidence="6" type="synonym">frr</name>
    <name evidence="9" type="ORF">NF27_DT00700</name>
</gene>
<accession>A0A0C1MZ57</accession>
<evidence type="ECO:0000256" key="2">
    <source>
        <dbReference type="ARBA" id="ARBA00005912"/>
    </source>
</evidence>
<dbReference type="InterPro" id="IPR023584">
    <property type="entry name" value="Ribosome_recyc_fac_dom"/>
</dbReference>
<dbReference type="GO" id="GO:0043023">
    <property type="term" value="F:ribosomal large subunit binding"/>
    <property type="evidence" value="ECO:0007669"/>
    <property type="project" value="TreeGrafter"/>
</dbReference>
<dbReference type="STRING" id="86105.NF27_DT00700"/>
<evidence type="ECO:0000256" key="4">
    <source>
        <dbReference type="ARBA" id="ARBA00022917"/>
    </source>
</evidence>
<evidence type="ECO:0000256" key="6">
    <source>
        <dbReference type="HAMAP-Rule" id="MF_00040"/>
    </source>
</evidence>
<comment type="subcellular location">
    <subcellularLocation>
        <location evidence="1 6">Cytoplasm</location>
    </subcellularLocation>
</comment>
<name>A0A0C1MZ57_9RICK</name>
<feature type="domain" description="Ribosome recycling factor" evidence="8">
    <location>
        <begin position="27"/>
        <end position="190"/>
    </location>
</feature>
<dbReference type="CDD" id="cd00520">
    <property type="entry name" value="RRF"/>
    <property type="match status" value="1"/>
</dbReference>
<evidence type="ECO:0000256" key="5">
    <source>
        <dbReference type="ARBA" id="ARBA00025050"/>
    </source>
</evidence>